<reference evidence="4" key="2">
    <citation type="submission" date="2020-09" db="EMBL/GenBank/DDBJ databases">
        <authorList>
            <person name="Sun Q."/>
            <person name="Kim S."/>
        </authorList>
    </citation>
    <scope>NUCLEOTIDE SEQUENCE</scope>
    <source>
        <strain evidence="4">KCTC 12368</strain>
    </source>
</reference>
<keyword evidence="1" id="KW-1133">Transmembrane helix</keyword>
<dbReference type="AlphaFoldDB" id="A0A918QAU2"/>
<dbReference type="EMBL" id="BMWX01000007">
    <property type="protein sequence ID" value="GGZ37449.1"/>
    <property type="molecule type" value="Genomic_DNA"/>
</dbReference>
<feature type="domain" description="Protein FecR C-terminal" evidence="3">
    <location>
        <begin position="275"/>
        <end position="342"/>
    </location>
</feature>
<dbReference type="RefSeq" id="WP_018475796.1">
    <property type="nucleotide sequence ID" value="NZ_BMWX01000007.1"/>
</dbReference>
<sequence length="344" mass="39430">MNRISEFLTNPEFVRWVKNPDQDLEVYWSSWLKANPSKLEDLKLAREIVLGIKVAKKSPRPEMMEEVLSTILKEDHQGKPNTNPDKNKGSEMAGAWFSQIYRVAAIIVLTLFIALLYALVSFEKGPSEEIYYASLSKSTHPGERLNFRLPDGTMVWLNGASELYFPEQFHGEERRVELKGEGFFEVAHDARKPFRVVSSSLVTTALGTSFNIRNYEQEPVSVALVTGKVEVENLQTKSRDKLIPGEQLAFTAEDQSSLISEFDAKNTYGWKEGQLIFVNEDFGQVLEKIEQWYGVEIEVVGRPNRDWNITISFENASLERVLDRIAYIEKFEFETKGKKVILKF</sequence>
<evidence type="ECO:0008006" key="6">
    <source>
        <dbReference type="Google" id="ProtNLM"/>
    </source>
</evidence>
<keyword evidence="1" id="KW-0812">Transmembrane</keyword>
<gene>
    <name evidence="4" type="ORF">GCM10007049_33320</name>
</gene>
<evidence type="ECO:0000256" key="1">
    <source>
        <dbReference type="SAM" id="Phobius"/>
    </source>
</evidence>
<accession>A0A918QAU2</accession>
<dbReference type="GO" id="GO:0016989">
    <property type="term" value="F:sigma factor antagonist activity"/>
    <property type="evidence" value="ECO:0007669"/>
    <property type="project" value="TreeGrafter"/>
</dbReference>
<name>A0A918QAU2_9BACT</name>
<dbReference type="PANTHER" id="PTHR30273:SF2">
    <property type="entry name" value="PROTEIN FECR"/>
    <property type="match status" value="1"/>
</dbReference>
<dbReference type="InterPro" id="IPR006860">
    <property type="entry name" value="FecR"/>
</dbReference>
<evidence type="ECO:0000313" key="5">
    <source>
        <dbReference type="Proteomes" id="UP000619457"/>
    </source>
</evidence>
<evidence type="ECO:0000259" key="2">
    <source>
        <dbReference type="Pfam" id="PF04773"/>
    </source>
</evidence>
<feature type="domain" description="FecR protein" evidence="2">
    <location>
        <begin position="138"/>
        <end position="230"/>
    </location>
</feature>
<dbReference type="Gene3D" id="2.60.120.1440">
    <property type="match status" value="1"/>
</dbReference>
<keyword evidence="5" id="KW-1185">Reference proteome</keyword>
<dbReference type="PIRSF" id="PIRSF018266">
    <property type="entry name" value="FecR"/>
    <property type="match status" value="1"/>
</dbReference>
<dbReference type="InterPro" id="IPR012373">
    <property type="entry name" value="Ferrdict_sens_TM"/>
</dbReference>
<dbReference type="Proteomes" id="UP000619457">
    <property type="component" value="Unassembled WGS sequence"/>
</dbReference>
<evidence type="ECO:0000259" key="3">
    <source>
        <dbReference type="Pfam" id="PF16344"/>
    </source>
</evidence>
<protein>
    <recommendedName>
        <fullName evidence="6">FecR family protein</fullName>
    </recommendedName>
</protein>
<dbReference type="PANTHER" id="PTHR30273">
    <property type="entry name" value="PERIPLASMIC SIGNAL SENSOR AND SIGMA FACTOR ACTIVATOR FECR-RELATED"/>
    <property type="match status" value="1"/>
</dbReference>
<reference evidence="4" key="1">
    <citation type="journal article" date="2014" name="Int. J. Syst. Evol. Microbiol.">
        <title>Complete genome sequence of Corynebacterium casei LMG S-19264T (=DSM 44701T), isolated from a smear-ripened cheese.</title>
        <authorList>
            <consortium name="US DOE Joint Genome Institute (JGI-PGF)"/>
            <person name="Walter F."/>
            <person name="Albersmeier A."/>
            <person name="Kalinowski J."/>
            <person name="Ruckert C."/>
        </authorList>
    </citation>
    <scope>NUCLEOTIDE SEQUENCE</scope>
    <source>
        <strain evidence="4">KCTC 12368</strain>
    </source>
</reference>
<comment type="caution">
    <text evidence="4">The sequence shown here is derived from an EMBL/GenBank/DDBJ whole genome shotgun (WGS) entry which is preliminary data.</text>
</comment>
<dbReference type="InterPro" id="IPR032508">
    <property type="entry name" value="FecR_C"/>
</dbReference>
<dbReference type="Gene3D" id="3.55.50.30">
    <property type="match status" value="1"/>
</dbReference>
<dbReference type="Pfam" id="PF16344">
    <property type="entry name" value="FecR_C"/>
    <property type="match status" value="1"/>
</dbReference>
<keyword evidence="1" id="KW-0472">Membrane</keyword>
<organism evidence="4 5">
    <name type="scientific">Echinicola pacifica</name>
    <dbReference type="NCBI Taxonomy" id="346377"/>
    <lineage>
        <taxon>Bacteria</taxon>
        <taxon>Pseudomonadati</taxon>
        <taxon>Bacteroidota</taxon>
        <taxon>Cytophagia</taxon>
        <taxon>Cytophagales</taxon>
        <taxon>Cyclobacteriaceae</taxon>
        <taxon>Echinicola</taxon>
    </lineage>
</organism>
<dbReference type="Pfam" id="PF04773">
    <property type="entry name" value="FecR"/>
    <property type="match status" value="1"/>
</dbReference>
<proteinExistence type="predicted"/>
<evidence type="ECO:0000313" key="4">
    <source>
        <dbReference type="EMBL" id="GGZ37449.1"/>
    </source>
</evidence>
<feature type="transmembrane region" description="Helical" evidence="1">
    <location>
        <begin position="100"/>
        <end position="120"/>
    </location>
</feature>